<dbReference type="PANTHER" id="PTHR31111:SF54">
    <property type="entry name" value="F-BOX DOMAIN-CONTAINING PROTEIN"/>
    <property type="match status" value="1"/>
</dbReference>
<organism evidence="2 3">
    <name type="scientific">Microthlaspi erraticum</name>
    <dbReference type="NCBI Taxonomy" id="1685480"/>
    <lineage>
        <taxon>Eukaryota</taxon>
        <taxon>Viridiplantae</taxon>
        <taxon>Streptophyta</taxon>
        <taxon>Embryophyta</taxon>
        <taxon>Tracheophyta</taxon>
        <taxon>Spermatophyta</taxon>
        <taxon>Magnoliopsida</taxon>
        <taxon>eudicotyledons</taxon>
        <taxon>Gunneridae</taxon>
        <taxon>Pentapetalae</taxon>
        <taxon>rosids</taxon>
        <taxon>malvids</taxon>
        <taxon>Brassicales</taxon>
        <taxon>Brassicaceae</taxon>
        <taxon>Coluteocarpeae</taxon>
        <taxon>Microthlaspi</taxon>
    </lineage>
</organism>
<accession>A0A6D2KH67</accession>
<dbReference type="AlphaFoldDB" id="A0A6D2KH67"/>
<gene>
    <name evidence="2" type="ORF">MERR_LOCUS43443</name>
</gene>
<dbReference type="NCBIfam" id="TIGR01640">
    <property type="entry name" value="F_box_assoc_1"/>
    <property type="match status" value="1"/>
</dbReference>
<dbReference type="EMBL" id="CACVBM020001629">
    <property type="protein sequence ID" value="CAA7056207.1"/>
    <property type="molecule type" value="Genomic_DNA"/>
</dbReference>
<dbReference type="Proteomes" id="UP000467841">
    <property type="component" value="Unassembled WGS sequence"/>
</dbReference>
<dbReference type="CDD" id="cd22157">
    <property type="entry name" value="F-box_AtFBW1-like"/>
    <property type="match status" value="1"/>
</dbReference>
<dbReference type="SUPFAM" id="SSF81383">
    <property type="entry name" value="F-box domain"/>
    <property type="match status" value="1"/>
</dbReference>
<dbReference type="Pfam" id="PF00646">
    <property type="entry name" value="F-box"/>
    <property type="match status" value="1"/>
</dbReference>
<dbReference type="InterPro" id="IPR036047">
    <property type="entry name" value="F-box-like_dom_sf"/>
</dbReference>
<protein>
    <recommendedName>
        <fullName evidence="1">F-box domain-containing protein</fullName>
    </recommendedName>
</protein>
<dbReference type="PANTHER" id="PTHR31111">
    <property type="entry name" value="BNAA05G37150D PROTEIN-RELATED"/>
    <property type="match status" value="1"/>
</dbReference>
<dbReference type="Gene3D" id="1.20.1280.50">
    <property type="match status" value="1"/>
</dbReference>
<dbReference type="OrthoDB" id="1110858at2759"/>
<reference evidence="2" key="1">
    <citation type="submission" date="2020-01" db="EMBL/GenBank/DDBJ databases">
        <authorList>
            <person name="Mishra B."/>
        </authorList>
    </citation>
    <scope>NUCLEOTIDE SEQUENCE [LARGE SCALE GENOMIC DNA]</scope>
</reference>
<dbReference type="Pfam" id="PF08268">
    <property type="entry name" value="FBA_3"/>
    <property type="match status" value="1"/>
</dbReference>
<name>A0A6D2KH67_9BRAS</name>
<dbReference type="InterPro" id="IPR001810">
    <property type="entry name" value="F-box_dom"/>
</dbReference>
<comment type="caution">
    <text evidence="2">The sequence shown here is derived from an EMBL/GenBank/DDBJ whole genome shotgun (WGS) entry which is preliminary data.</text>
</comment>
<evidence type="ECO:0000313" key="2">
    <source>
        <dbReference type="EMBL" id="CAA7056207.1"/>
    </source>
</evidence>
<sequence length="388" mass="44997">MEIEKLECTRTKSSSSVPLDVTIEILSRLPGKSVVRFRCVSKLWSSITTTPHFIKAFGDHSLSRPSLLLVERKEDKRVFCSLPHRQDPQRRYTPAEKYEMMLPMKNPELFHGKVCRSIRGLIYFEEEDEVVIWNPTLRQHVVLPDPDLPRPLKSFVGYDPIGDKYKVVCMTVSRMSAYREDKARILTLGKDKSWRIAEHDVSRDCLSLDDDWSVCGGICLNGILYYFRGDYDTLECFNVRSEEFKEIRKPKHVTRYETSLGTNVLTSYHGKLAWLSVTTGRRWVLTDPEKQEWSQGWFFLPDSSLATEARMGSGPCYSNRIQFGGVTDSEEIISMEGLRTRPFYAFYGDWKKKTTRWVAYEALTDCSFHCDRFPKHVESLMSLANLFV</sequence>
<dbReference type="InterPro" id="IPR017451">
    <property type="entry name" value="F-box-assoc_interact_dom"/>
</dbReference>
<keyword evidence="3" id="KW-1185">Reference proteome</keyword>
<feature type="domain" description="F-box" evidence="1">
    <location>
        <begin position="17"/>
        <end position="56"/>
    </location>
</feature>
<evidence type="ECO:0000313" key="3">
    <source>
        <dbReference type="Proteomes" id="UP000467841"/>
    </source>
</evidence>
<dbReference type="InterPro" id="IPR013187">
    <property type="entry name" value="F-box-assoc_dom_typ3"/>
</dbReference>
<evidence type="ECO:0000259" key="1">
    <source>
        <dbReference type="SMART" id="SM00256"/>
    </source>
</evidence>
<proteinExistence type="predicted"/>
<dbReference type="SMART" id="SM00256">
    <property type="entry name" value="FBOX"/>
    <property type="match status" value="1"/>
</dbReference>